<evidence type="ECO:0000256" key="1">
    <source>
        <dbReference type="SAM" id="Phobius"/>
    </source>
</evidence>
<dbReference type="HOGENOM" id="CLU_1364805_0_0_6"/>
<protein>
    <submittedName>
        <fullName evidence="2">Uncharacterized protein</fullName>
    </submittedName>
</protein>
<keyword evidence="1" id="KW-0812">Transmembrane</keyword>
<dbReference type="InParanoid" id="G9ESH4"/>
<organism evidence="2 3">
    <name type="scientific">Legionella drancourtii LLAP12</name>
    <dbReference type="NCBI Taxonomy" id="658187"/>
    <lineage>
        <taxon>Bacteria</taxon>
        <taxon>Pseudomonadati</taxon>
        <taxon>Pseudomonadota</taxon>
        <taxon>Gammaproteobacteria</taxon>
        <taxon>Legionellales</taxon>
        <taxon>Legionellaceae</taxon>
        <taxon>Legionella</taxon>
    </lineage>
</organism>
<accession>G9ESH4</accession>
<proteinExistence type="predicted"/>
<reference evidence="2 3" key="1">
    <citation type="journal article" date="2011" name="BMC Genomics">
        <title>Insight into cross-talk between intra-amoebal pathogens.</title>
        <authorList>
            <person name="Gimenez G."/>
            <person name="Bertelli C."/>
            <person name="Moliner C."/>
            <person name="Robert C."/>
            <person name="Raoult D."/>
            <person name="Fournier P.E."/>
            <person name="Greub G."/>
        </authorList>
    </citation>
    <scope>NUCLEOTIDE SEQUENCE [LARGE SCALE GENOMIC DNA]</scope>
    <source>
        <strain evidence="2 3">LLAP12</strain>
    </source>
</reference>
<keyword evidence="3" id="KW-1185">Reference proteome</keyword>
<keyword evidence="1" id="KW-0472">Membrane</keyword>
<name>G9ESH4_9GAMM</name>
<dbReference type="AlphaFoldDB" id="G9ESH4"/>
<sequence>MSLNRQNLDLGAEREILQNNVEILNKLKLLAQQEQKDERINKQLLELINHAGELRHSVALNQQLELTYSMLIGTLSPQEYMEKAREIQGETSRGWKIFGGLMMALGALLAVTGVAFLAVSVVALDPVIALGGMASLEFGFECLIGGAGFFSFSPGKKAAYKQMEEFYNVKKKALSNGEGNYTAIENNSSDAMARALSISM</sequence>
<feature type="transmembrane region" description="Helical" evidence="1">
    <location>
        <begin position="97"/>
        <end position="122"/>
    </location>
</feature>
<dbReference type="RefSeq" id="WP_006872130.1">
    <property type="nucleotide sequence ID" value="NZ_JH413843.1"/>
</dbReference>
<gene>
    <name evidence="2" type="ORF">LDG_8248</name>
</gene>
<evidence type="ECO:0000313" key="2">
    <source>
        <dbReference type="EMBL" id="EHL29955.1"/>
    </source>
</evidence>
<dbReference type="Proteomes" id="UP000002770">
    <property type="component" value="Unassembled WGS sequence"/>
</dbReference>
<dbReference type="EMBL" id="JH413843">
    <property type="protein sequence ID" value="EHL29955.1"/>
    <property type="molecule type" value="Genomic_DNA"/>
</dbReference>
<keyword evidence="1" id="KW-1133">Transmembrane helix</keyword>
<feature type="transmembrane region" description="Helical" evidence="1">
    <location>
        <begin position="128"/>
        <end position="152"/>
    </location>
</feature>
<evidence type="ECO:0000313" key="3">
    <source>
        <dbReference type="Proteomes" id="UP000002770"/>
    </source>
</evidence>